<keyword evidence="12 14" id="KW-0143">Chaperone</keyword>
<evidence type="ECO:0000256" key="13">
    <source>
        <dbReference type="ARBA" id="ARBA00025311"/>
    </source>
</evidence>
<keyword evidence="6" id="KW-0862">Zinc</keyword>
<dbReference type="GO" id="GO:0046872">
    <property type="term" value="F:metal ion binding"/>
    <property type="evidence" value="ECO:0007669"/>
    <property type="project" value="UniProtKB-KW"/>
</dbReference>
<keyword evidence="11 14" id="KW-1015">Disulfide bond</keyword>
<dbReference type="SUPFAM" id="SSF144122">
    <property type="entry name" value="Tim10-like"/>
    <property type="match status" value="1"/>
</dbReference>
<evidence type="ECO:0000256" key="7">
    <source>
        <dbReference type="ARBA" id="ARBA00022927"/>
    </source>
</evidence>
<organism evidence="16">
    <name type="scientific">Cyprideis torosa</name>
    <dbReference type="NCBI Taxonomy" id="163714"/>
    <lineage>
        <taxon>Eukaryota</taxon>
        <taxon>Metazoa</taxon>
        <taxon>Ecdysozoa</taxon>
        <taxon>Arthropoda</taxon>
        <taxon>Crustacea</taxon>
        <taxon>Oligostraca</taxon>
        <taxon>Ostracoda</taxon>
        <taxon>Podocopa</taxon>
        <taxon>Podocopida</taxon>
        <taxon>Cytherocopina</taxon>
        <taxon>Cytheroidea</taxon>
        <taxon>Cytherideidae</taxon>
        <taxon>Cyprideis</taxon>
    </lineage>
</organism>
<comment type="domain">
    <text evidence="14">The twin CX3C motif contains 4 conserved Cys residues that form 2 disulfide bonds in the mitochondrial intermembrane space.</text>
</comment>
<dbReference type="GO" id="GO:0015031">
    <property type="term" value="P:protein transport"/>
    <property type="evidence" value="ECO:0007669"/>
    <property type="project" value="UniProtKB-KW"/>
</dbReference>
<keyword evidence="10" id="KW-0472">Membrane</keyword>
<evidence type="ECO:0000256" key="14">
    <source>
        <dbReference type="RuleBase" id="RU367043"/>
    </source>
</evidence>
<evidence type="ECO:0000256" key="12">
    <source>
        <dbReference type="ARBA" id="ARBA00023186"/>
    </source>
</evidence>
<keyword evidence="3 14" id="KW-0813">Transport</keyword>
<protein>
    <recommendedName>
        <fullName evidence="14">Mitochondrial import inner membrane translocase subunit</fullName>
    </recommendedName>
</protein>
<evidence type="ECO:0000256" key="11">
    <source>
        <dbReference type="ARBA" id="ARBA00023157"/>
    </source>
</evidence>
<dbReference type="PANTHER" id="PTHR11038">
    <property type="entry name" value="MITOCHONDRIAL IMPORT INNER MEMBRANE TRANSLOCASE SUBUNIT TIM10"/>
    <property type="match status" value="1"/>
</dbReference>
<comment type="function">
    <text evidence="14">Mitochondrial intermembrane chaperone that participates in the import and insertion of some multi-pass transmembrane proteins into the mitochondrial inner membrane. Also required for the transfer of beta-barrel precursors from the TOM complex to the sorting and assembly machinery (SAM complex) of the outer membrane. Acts as a chaperone-like protein that protects the hydrophobic precursors from aggregation and guide them through the mitochondrial intermembrane space.</text>
</comment>
<accession>A0A7R8ZG53</accession>
<keyword evidence="4" id="KW-0479">Metal-binding</keyword>
<dbReference type="OrthoDB" id="274922at2759"/>
<name>A0A7R8ZG53_9CRUS</name>
<dbReference type="AlphaFoldDB" id="A0A7R8ZG53"/>
<comment type="subcellular location">
    <subcellularLocation>
        <location evidence="1 14">Mitochondrion inner membrane</location>
        <topology evidence="1 14">Peripheral membrane protein</topology>
        <orientation evidence="1 14">Intermembrane side</orientation>
    </subcellularLocation>
</comment>
<evidence type="ECO:0000256" key="9">
    <source>
        <dbReference type="ARBA" id="ARBA00023128"/>
    </source>
</evidence>
<keyword evidence="8 14" id="KW-0811">Translocation</keyword>
<dbReference type="GO" id="GO:0045039">
    <property type="term" value="P:protein insertion into mitochondrial inner membrane"/>
    <property type="evidence" value="ECO:0007669"/>
    <property type="project" value="TreeGrafter"/>
</dbReference>
<evidence type="ECO:0000256" key="5">
    <source>
        <dbReference type="ARBA" id="ARBA00022792"/>
    </source>
</evidence>
<dbReference type="Pfam" id="PF02953">
    <property type="entry name" value="zf-Tim10_DDP"/>
    <property type="match status" value="1"/>
</dbReference>
<proteinExistence type="inferred from homology"/>
<evidence type="ECO:0000313" key="16">
    <source>
        <dbReference type="EMBL" id="CAD7222269.1"/>
    </source>
</evidence>
<dbReference type="FunFam" id="1.10.287.810:FF:000002">
    <property type="entry name" value="Mitochondrial import inner membrane translocase subunit tim10"/>
    <property type="match status" value="1"/>
</dbReference>
<comment type="subunit">
    <text evidence="14">Heterohexamer.</text>
</comment>
<comment type="function">
    <text evidence="13">Mitochondrial intermembrane chaperone that participates in the import and insertion of multi-pass transmembrane proteins into the mitochondrial inner membrane. May also be required for the transfer of beta-barrel precursors from the TOM complex to the sorting and assembly machinery (SAM complex) of the outer membrane. Acts as a chaperone-like protein that protects the hydrophobic precursors from aggregation and guide them through the mitochondrial intermembrane space.</text>
</comment>
<evidence type="ECO:0000256" key="6">
    <source>
        <dbReference type="ARBA" id="ARBA00022833"/>
    </source>
</evidence>
<evidence type="ECO:0000256" key="8">
    <source>
        <dbReference type="ARBA" id="ARBA00023010"/>
    </source>
</evidence>
<dbReference type="InterPro" id="IPR004217">
    <property type="entry name" value="Tim10-like"/>
</dbReference>
<feature type="domain" description="Tim10-like" evidence="15">
    <location>
        <begin position="15"/>
        <end position="78"/>
    </location>
</feature>
<evidence type="ECO:0000256" key="1">
    <source>
        <dbReference type="ARBA" id="ARBA00004137"/>
    </source>
</evidence>
<evidence type="ECO:0000256" key="3">
    <source>
        <dbReference type="ARBA" id="ARBA00022448"/>
    </source>
</evidence>
<evidence type="ECO:0000259" key="15">
    <source>
        <dbReference type="Pfam" id="PF02953"/>
    </source>
</evidence>
<evidence type="ECO:0000256" key="10">
    <source>
        <dbReference type="ARBA" id="ARBA00023136"/>
    </source>
</evidence>
<reference evidence="16" key="1">
    <citation type="submission" date="2020-11" db="EMBL/GenBank/DDBJ databases">
        <authorList>
            <person name="Tran Van P."/>
        </authorList>
    </citation>
    <scope>NUCLEOTIDE SEQUENCE</scope>
</reference>
<dbReference type="GO" id="GO:0005743">
    <property type="term" value="C:mitochondrial inner membrane"/>
    <property type="evidence" value="ECO:0007669"/>
    <property type="project" value="UniProtKB-SubCell"/>
</dbReference>
<sequence>MATAAQLASLSEEQMQIMQSLELEMLGDMFARMTNSCRQKCIATKYHEGDLSKGEAVCLDRCVAKYLEVHERIGTKLQALTAEDDANLRKAVAEAEVQKPS</sequence>
<dbReference type="Gene3D" id="1.10.287.810">
    <property type="entry name" value="Mitochondrial import inner membrane translocase subunit tim13 like domains"/>
    <property type="match status" value="1"/>
</dbReference>
<dbReference type="EMBL" id="OB660040">
    <property type="protein sequence ID" value="CAD7222269.1"/>
    <property type="molecule type" value="Genomic_DNA"/>
</dbReference>
<gene>
    <name evidence="16" type="ORF">CTOB1V02_LOCUS281</name>
</gene>
<dbReference type="InterPro" id="IPR035427">
    <property type="entry name" value="Tim10-like_dom_sf"/>
</dbReference>
<evidence type="ECO:0000256" key="4">
    <source>
        <dbReference type="ARBA" id="ARBA00022723"/>
    </source>
</evidence>
<keyword evidence="7 14" id="KW-0653">Protein transport</keyword>
<keyword evidence="9 14" id="KW-0496">Mitochondrion</keyword>
<keyword evidence="5 14" id="KW-0999">Mitochondrion inner membrane</keyword>
<dbReference type="PANTHER" id="PTHR11038:SF16">
    <property type="entry name" value="MITOCHONDRIAL IMPORT INNER MEMBRANE TRANSLOCASE SUBUNIT TIM10"/>
    <property type="match status" value="1"/>
</dbReference>
<comment type="similarity">
    <text evidence="2 14">Belongs to the small Tim family.</text>
</comment>
<evidence type="ECO:0000256" key="2">
    <source>
        <dbReference type="ARBA" id="ARBA00006720"/>
    </source>
</evidence>